<evidence type="ECO:0000313" key="2">
    <source>
        <dbReference type="EMBL" id="BBZ06263.1"/>
    </source>
</evidence>
<sequence length="133" mass="14702">MTSDRPIDGGCEHTDHFGVVVDMELVFLQRGSRDGLLPRQALIPSVRVRSPPTDTAEVTYTRHLPEAVIVETADRQHTARLYPVADAPGTWRQVESDQAPVRPGELHSGGGVRQWAPAATARSAEMRHMKDRV</sequence>
<protein>
    <submittedName>
        <fullName evidence="2">Uncharacterized protein</fullName>
    </submittedName>
</protein>
<feature type="compositionally biased region" description="Basic and acidic residues" evidence="1">
    <location>
        <begin position="124"/>
        <end position="133"/>
    </location>
</feature>
<reference evidence="2 3" key="1">
    <citation type="journal article" date="2019" name="Emerg. Microbes Infect.">
        <title>Comprehensive subspecies identification of 175 nontuberculous mycobacteria species based on 7547 genomic profiles.</title>
        <authorList>
            <person name="Matsumoto Y."/>
            <person name="Kinjo T."/>
            <person name="Motooka D."/>
            <person name="Nabeya D."/>
            <person name="Jung N."/>
            <person name="Uechi K."/>
            <person name="Horii T."/>
            <person name="Iida T."/>
            <person name="Fujita J."/>
            <person name="Nakamura S."/>
        </authorList>
    </citation>
    <scope>NUCLEOTIDE SEQUENCE [LARGE SCALE GENOMIC DNA]</scope>
    <source>
        <strain evidence="2 3">JCM 12405</strain>
    </source>
</reference>
<dbReference type="EMBL" id="AP022605">
    <property type="protein sequence ID" value="BBZ06263.1"/>
    <property type="molecule type" value="Genomic_DNA"/>
</dbReference>
<name>A0A7I7VQ33_9MYCO</name>
<evidence type="ECO:0000256" key="1">
    <source>
        <dbReference type="SAM" id="MobiDB-lite"/>
    </source>
</evidence>
<feature type="region of interest" description="Disordered" evidence="1">
    <location>
        <begin position="95"/>
        <end position="133"/>
    </location>
</feature>
<dbReference type="KEGG" id="mdr:MDOR_04320"/>
<accession>A0A7I7VQ33</accession>
<dbReference type="AlphaFoldDB" id="A0A7I7VQ33"/>
<dbReference type="Proteomes" id="UP000467201">
    <property type="component" value="Chromosome"/>
</dbReference>
<gene>
    <name evidence="2" type="ORF">MDOR_04320</name>
</gene>
<proteinExistence type="predicted"/>
<evidence type="ECO:0000313" key="3">
    <source>
        <dbReference type="Proteomes" id="UP000467201"/>
    </source>
</evidence>
<organism evidence="2 3">
    <name type="scientific">Mycolicibacterium doricum</name>
    <dbReference type="NCBI Taxonomy" id="126673"/>
    <lineage>
        <taxon>Bacteria</taxon>
        <taxon>Bacillati</taxon>
        <taxon>Actinomycetota</taxon>
        <taxon>Actinomycetes</taxon>
        <taxon>Mycobacteriales</taxon>
        <taxon>Mycobacteriaceae</taxon>
        <taxon>Mycolicibacterium</taxon>
    </lineage>
</organism>